<name>A0A1H4F5Z2_XYLRU</name>
<feature type="region of interest" description="Disordered" evidence="1">
    <location>
        <begin position="52"/>
        <end position="75"/>
    </location>
</feature>
<sequence>MTKFSYLCIIKIQIEMILPREGKQSSTCTRKICHVWAQKSLQNSCRQKLNKNINKHKYPTTKRGPQTSSQTSLSA</sequence>
<organism evidence="2 3">
    <name type="scientific">Xylanibacter ruminicola</name>
    <name type="common">Prevotella ruminicola</name>
    <dbReference type="NCBI Taxonomy" id="839"/>
    <lineage>
        <taxon>Bacteria</taxon>
        <taxon>Pseudomonadati</taxon>
        <taxon>Bacteroidota</taxon>
        <taxon>Bacteroidia</taxon>
        <taxon>Bacteroidales</taxon>
        <taxon>Prevotellaceae</taxon>
        <taxon>Xylanibacter</taxon>
    </lineage>
</organism>
<dbReference type="AlphaFoldDB" id="A0A1H4F5Z2"/>
<proteinExistence type="predicted"/>
<feature type="compositionally biased region" description="Polar residues" evidence="1">
    <location>
        <begin position="63"/>
        <end position="75"/>
    </location>
</feature>
<reference evidence="2 3" key="1">
    <citation type="submission" date="2016-10" db="EMBL/GenBank/DDBJ databases">
        <authorList>
            <person name="de Groot N.N."/>
        </authorList>
    </citation>
    <scope>NUCLEOTIDE SEQUENCE [LARGE SCALE GENOMIC DNA]</scope>
    <source>
        <strain evidence="2 3">D31d</strain>
    </source>
</reference>
<accession>A0A1H4F5Z2</accession>
<dbReference type="EMBL" id="FNRF01000007">
    <property type="protein sequence ID" value="SEA92775.1"/>
    <property type="molecule type" value="Genomic_DNA"/>
</dbReference>
<evidence type="ECO:0000313" key="3">
    <source>
        <dbReference type="Proteomes" id="UP000182257"/>
    </source>
</evidence>
<evidence type="ECO:0000313" key="2">
    <source>
        <dbReference type="EMBL" id="SEA92775.1"/>
    </source>
</evidence>
<evidence type="ECO:0000256" key="1">
    <source>
        <dbReference type="SAM" id="MobiDB-lite"/>
    </source>
</evidence>
<gene>
    <name evidence="2" type="ORF">SAMN05216462_3155</name>
</gene>
<dbReference type="Proteomes" id="UP000182257">
    <property type="component" value="Unassembled WGS sequence"/>
</dbReference>
<protein>
    <submittedName>
        <fullName evidence="2">Uncharacterized protein</fullName>
    </submittedName>
</protein>